<dbReference type="Pfam" id="PF26456">
    <property type="entry name" value="DUF8135"/>
    <property type="match status" value="1"/>
</dbReference>
<feature type="domain" description="DUF8135" evidence="2">
    <location>
        <begin position="115"/>
        <end position="162"/>
    </location>
</feature>
<dbReference type="RefSeq" id="WP_151137133.1">
    <property type="nucleotide sequence ID" value="NZ_VZUS01000001.1"/>
</dbReference>
<sequence>MTDDSEPAENQHADDIDDEFDFGNDSPERLDPERTDSDPDDNVPLSDLAGRVAERRSRSAATKTDSDELFESVRVEELDSDDVWTSLVDSGDDDASVGAGADAEPVDATDSVLDHIVPKATFCQRCEHFAGPPELGCSHDGTAIVEVVDTEHFRVRNCPMVDPEDD</sequence>
<feature type="region of interest" description="Disordered" evidence="1">
    <location>
        <begin position="1"/>
        <end position="69"/>
    </location>
</feature>
<dbReference type="AlphaFoldDB" id="A0A643K3J9"/>
<organism evidence="3">
    <name type="scientific">Haloferax sp. CBA1149</name>
    <dbReference type="NCBI Taxonomy" id="2650753"/>
    <lineage>
        <taxon>Archaea</taxon>
        <taxon>Methanobacteriati</taxon>
        <taxon>Methanobacteriota</taxon>
        <taxon>Stenosarchaea group</taxon>
        <taxon>Halobacteria</taxon>
        <taxon>Halobacteriales</taxon>
        <taxon>Haloferacaceae</taxon>
        <taxon>Haloferax</taxon>
    </lineage>
</organism>
<dbReference type="InterPro" id="IPR058448">
    <property type="entry name" value="DUF8135"/>
</dbReference>
<feature type="compositionally biased region" description="Basic and acidic residues" evidence="1">
    <location>
        <begin position="26"/>
        <end position="37"/>
    </location>
</feature>
<evidence type="ECO:0000313" key="3">
    <source>
        <dbReference type="EMBL" id="KAB1187976.1"/>
    </source>
</evidence>
<comment type="caution">
    <text evidence="3">The sequence shown here is derived from an EMBL/GenBank/DDBJ whole genome shotgun (WGS) entry which is preliminary data.</text>
</comment>
<evidence type="ECO:0000256" key="1">
    <source>
        <dbReference type="SAM" id="MobiDB-lite"/>
    </source>
</evidence>
<gene>
    <name evidence="3" type="ORF">Hfx1149_08000</name>
</gene>
<evidence type="ECO:0000259" key="2">
    <source>
        <dbReference type="Pfam" id="PF26456"/>
    </source>
</evidence>
<reference evidence="3" key="1">
    <citation type="submission" date="2019-09" db="EMBL/GenBank/DDBJ databases">
        <title>Genomic analysis of Haloferax sp. CBA1149.</title>
        <authorList>
            <person name="Roh S.W."/>
        </authorList>
    </citation>
    <scope>NUCLEOTIDE SEQUENCE</scope>
    <source>
        <strain evidence="3">CBA1149</strain>
    </source>
</reference>
<dbReference type="EMBL" id="VZUS01000001">
    <property type="protein sequence ID" value="KAB1187976.1"/>
    <property type="molecule type" value="Genomic_DNA"/>
</dbReference>
<protein>
    <recommendedName>
        <fullName evidence="2">DUF8135 domain-containing protein</fullName>
    </recommendedName>
</protein>
<proteinExistence type="predicted"/>
<accession>A0A643K3J9</accession>
<feature type="region of interest" description="Disordered" evidence="1">
    <location>
        <begin position="85"/>
        <end position="106"/>
    </location>
</feature>
<name>A0A643K3J9_9EURY</name>